<evidence type="ECO:0000313" key="3">
    <source>
        <dbReference type="Proteomes" id="UP001057532"/>
    </source>
</evidence>
<evidence type="ECO:0000256" key="1">
    <source>
        <dbReference type="SAM" id="Coils"/>
    </source>
</evidence>
<dbReference type="RefSeq" id="WP_252780852.1">
    <property type="nucleotide sequence ID" value="NZ_CP097479.1"/>
</dbReference>
<dbReference type="InterPro" id="IPR009785">
    <property type="entry name" value="Prophage_Lj928_Orf309"/>
</dbReference>
<keyword evidence="1" id="KW-0175">Coiled coil</keyword>
<sequence length="282" mass="32602">MENKVVVVDENTNISYQPNTITINGLDDLKAKVKAAAERYNNLVVTDESYKSDKKKKQELNKLKNSLDNYRLQVKREYSKPLAVFDETMKPLIETLKDTVSGIDNQLKHYDLQAKENKRREIEQFIQEVAPNYGVDPATVRIDDKLTNKTVSKKRWQETIVSQLELAQAENQRREQDEQQLNMFAESINVDPLPYLNLLIRGTSLIEVEQFMKQDIEKKKAQVASEKVNKKVVKNKIVDTTTGEVENVLTFSLMVKGTKKKLNALKNFMEINGIDYELERMD</sequence>
<organism evidence="2 3">
    <name type="scientific">Fructilactobacillus ixorae</name>
    <dbReference type="NCBI Taxonomy" id="1750535"/>
    <lineage>
        <taxon>Bacteria</taxon>
        <taxon>Bacillati</taxon>
        <taxon>Bacillota</taxon>
        <taxon>Bacilli</taxon>
        <taxon>Lactobacillales</taxon>
        <taxon>Lactobacillaceae</taxon>
        <taxon>Fructilactobacillus</taxon>
    </lineage>
</organism>
<feature type="coiled-coil region" evidence="1">
    <location>
        <begin position="26"/>
        <end position="80"/>
    </location>
</feature>
<keyword evidence="3" id="KW-1185">Reference proteome</keyword>
<protein>
    <submittedName>
        <fullName evidence="2">DUF1351 domain-containing protein</fullName>
    </submittedName>
</protein>
<evidence type="ECO:0000313" key="2">
    <source>
        <dbReference type="EMBL" id="USS93972.1"/>
    </source>
</evidence>
<keyword evidence="2" id="KW-0614">Plasmid</keyword>
<accession>A0ABY5C5Y8</accession>
<name>A0ABY5C5Y8_9LACO</name>
<reference evidence="2" key="1">
    <citation type="submission" date="2022-05" db="EMBL/GenBank/DDBJ databases">
        <authorList>
            <person name="Oliphant S.A."/>
            <person name="Watson-Haigh N.S."/>
            <person name="Sumby K.M."/>
            <person name="Gardner J.M."/>
            <person name="Jiranek V."/>
        </authorList>
    </citation>
    <scope>NUCLEOTIDE SEQUENCE</scope>
    <source>
        <strain evidence="2">Ru20-1</strain>
        <plasmid evidence="2">punnamed</plasmid>
    </source>
</reference>
<proteinExistence type="predicted"/>
<gene>
    <name evidence="2" type="ORF">M8332_07045</name>
</gene>
<geneLocation type="plasmid" evidence="2 3">
    <name>punnamed</name>
</geneLocation>
<dbReference type="Proteomes" id="UP001057532">
    <property type="component" value="Plasmid punnamed"/>
</dbReference>
<dbReference type="Pfam" id="PF07083">
    <property type="entry name" value="DUF1351"/>
    <property type="match status" value="1"/>
</dbReference>
<dbReference type="EMBL" id="CP097479">
    <property type="protein sequence ID" value="USS93972.1"/>
    <property type="molecule type" value="Genomic_DNA"/>
</dbReference>